<proteinExistence type="predicted"/>
<evidence type="ECO:0000256" key="2">
    <source>
        <dbReference type="SAM" id="SignalP"/>
    </source>
</evidence>
<feature type="signal peptide" evidence="2">
    <location>
        <begin position="1"/>
        <end position="22"/>
    </location>
</feature>
<evidence type="ECO:0000313" key="3">
    <source>
        <dbReference type="EMBL" id="MXU86888.1"/>
    </source>
</evidence>
<sequence>MSIFKLTVLCSSLATSPAFCTGKPVFPRNRRQGLFSGACFVPPAPFDATRNITKSSRFAVPSNRNERHALHHPAQRPDSATARIVTDVRCNAH</sequence>
<protein>
    <submittedName>
        <fullName evidence="3">Putative secreted protein</fullName>
    </submittedName>
</protein>
<organism evidence="3">
    <name type="scientific">Ixodes ricinus</name>
    <name type="common">Common tick</name>
    <name type="synonym">Acarus ricinus</name>
    <dbReference type="NCBI Taxonomy" id="34613"/>
    <lineage>
        <taxon>Eukaryota</taxon>
        <taxon>Metazoa</taxon>
        <taxon>Ecdysozoa</taxon>
        <taxon>Arthropoda</taxon>
        <taxon>Chelicerata</taxon>
        <taxon>Arachnida</taxon>
        <taxon>Acari</taxon>
        <taxon>Parasitiformes</taxon>
        <taxon>Ixodida</taxon>
        <taxon>Ixodoidea</taxon>
        <taxon>Ixodidae</taxon>
        <taxon>Ixodinae</taxon>
        <taxon>Ixodes</taxon>
    </lineage>
</organism>
<keyword evidence="2" id="KW-0732">Signal</keyword>
<dbReference type="EMBL" id="GIFC01004805">
    <property type="protein sequence ID" value="MXU86888.1"/>
    <property type="molecule type" value="Transcribed_RNA"/>
</dbReference>
<evidence type="ECO:0000256" key="1">
    <source>
        <dbReference type="SAM" id="MobiDB-lite"/>
    </source>
</evidence>
<reference evidence="3" key="1">
    <citation type="submission" date="2019-12" db="EMBL/GenBank/DDBJ databases">
        <title>An insight into the sialome of adult female Ixodes ricinus ticks feeding for 6 days.</title>
        <authorList>
            <person name="Perner J."/>
            <person name="Ribeiro J.M.C."/>
        </authorList>
    </citation>
    <scope>NUCLEOTIDE SEQUENCE</scope>
    <source>
        <strain evidence="3">Semi-engorged</strain>
        <tissue evidence="3">Salivary glands</tissue>
    </source>
</reference>
<feature type="region of interest" description="Disordered" evidence="1">
    <location>
        <begin position="59"/>
        <end position="83"/>
    </location>
</feature>
<name>A0A6B0U5F7_IXORI</name>
<dbReference type="AlphaFoldDB" id="A0A6B0U5F7"/>
<accession>A0A6B0U5F7</accession>
<feature type="chain" id="PRO_5025614865" evidence="2">
    <location>
        <begin position="23"/>
        <end position="93"/>
    </location>
</feature>